<evidence type="ECO:0000256" key="3">
    <source>
        <dbReference type="ARBA" id="ARBA00023163"/>
    </source>
</evidence>
<dbReference type="GO" id="GO:0005829">
    <property type="term" value="C:cytosol"/>
    <property type="evidence" value="ECO:0007669"/>
    <property type="project" value="TreeGrafter"/>
</dbReference>
<dbReference type="Pfam" id="PF13545">
    <property type="entry name" value="HTH_Crp_2"/>
    <property type="match status" value="1"/>
</dbReference>
<reference evidence="7" key="1">
    <citation type="submission" date="2019-05" db="EMBL/GenBank/DDBJ databases">
        <title>Flavobacterium profundi sp. nov., isolated from a deep-sea seamount.</title>
        <authorList>
            <person name="Zhang D.-C."/>
        </authorList>
    </citation>
    <scope>NUCLEOTIDE SEQUENCE [LARGE SCALE GENOMIC DNA]</scope>
    <source>
        <strain evidence="7">TP390</strain>
    </source>
</reference>
<proteinExistence type="predicted"/>
<gene>
    <name evidence="6" type="ORF">GOQ30_00175</name>
</gene>
<dbReference type="InterPro" id="IPR012318">
    <property type="entry name" value="HTH_CRP"/>
</dbReference>
<dbReference type="PROSITE" id="PS51063">
    <property type="entry name" value="HTH_CRP_2"/>
    <property type="match status" value="1"/>
</dbReference>
<dbReference type="SMART" id="SM00419">
    <property type="entry name" value="HTH_CRP"/>
    <property type="match status" value="1"/>
</dbReference>
<dbReference type="InterPro" id="IPR036390">
    <property type="entry name" value="WH_DNA-bd_sf"/>
</dbReference>
<dbReference type="InterPro" id="IPR014710">
    <property type="entry name" value="RmlC-like_jellyroll"/>
</dbReference>
<comment type="caution">
    <text evidence="6">The sequence shown here is derived from an EMBL/GenBank/DDBJ whole genome shotgun (WGS) entry which is preliminary data.</text>
</comment>
<evidence type="ECO:0000256" key="1">
    <source>
        <dbReference type="ARBA" id="ARBA00023015"/>
    </source>
</evidence>
<dbReference type="OrthoDB" id="9788438at2"/>
<evidence type="ECO:0000259" key="4">
    <source>
        <dbReference type="PROSITE" id="PS50042"/>
    </source>
</evidence>
<dbReference type="PANTHER" id="PTHR24567">
    <property type="entry name" value="CRP FAMILY TRANSCRIPTIONAL REGULATORY PROTEIN"/>
    <property type="match status" value="1"/>
</dbReference>
<dbReference type="Gene3D" id="2.60.120.10">
    <property type="entry name" value="Jelly Rolls"/>
    <property type="match status" value="1"/>
</dbReference>
<evidence type="ECO:0000313" key="6">
    <source>
        <dbReference type="EMBL" id="MVO07573.1"/>
    </source>
</evidence>
<dbReference type="RefSeq" id="WP_140995997.1">
    <property type="nucleotide sequence ID" value="NZ_VDCZ01000001.1"/>
</dbReference>
<keyword evidence="3" id="KW-0804">Transcription</keyword>
<dbReference type="SUPFAM" id="SSF51206">
    <property type="entry name" value="cAMP-binding domain-like"/>
    <property type="match status" value="1"/>
</dbReference>
<feature type="domain" description="Cyclic nucleotide-binding" evidence="4">
    <location>
        <begin position="12"/>
        <end position="97"/>
    </location>
</feature>
<name>A0A6I4ID21_9FLAO</name>
<protein>
    <submittedName>
        <fullName evidence="6">Cyclic nucleotide-binding domain-containing protein</fullName>
    </submittedName>
</protein>
<dbReference type="PROSITE" id="PS50042">
    <property type="entry name" value="CNMP_BINDING_3"/>
    <property type="match status" value="1"/>
</dbReference>
<keyword evidence="7" id="KW-1185">Reference proteome</keyword>
<dbReference type="Gene3D" id="1.10.10.10">
    <property type="entry name" value="Winged helix-like DNA-binding domain superfamily/Winged helix DNA-binding domain"/>
    <property type="match status" value="1"/>
</dbReference>
<dbReference type="InterPro" id="IPR000595">
    <property type="entry name" value="cNMP-bd_dom"/>
</dbReference>
<dbReference type="Proteomes" id="UP000431264">
    <property type="component" value="Unassembled WGS sequence"/>
</dbReference>
<dbReference type="CDD" id="cd00038">
    <property type="entry name" value="CAP_ED"/>
    <property type="match status" value="1"/>
</dbReference>
<dbReference type="PANTHER" id="PTHR24567:SF74">
    <property type="entry name" value="HTH-TYPE TRANSCRIPTIONAL REGULATOR ARCR"/>
    <property type="match status" value="1"/>
</dbReference>
<dbReference type="InterPro" id="IPR036388">
    <property type="entry name" value="WH-like_DNA-bd_sf"/>
</dbReference>
<dbReference type="SMART" id="SM00100">
    <property type="entry name" value="cNMP"/>
    <property type="match status" value="1"/>
</dbReference>
<evidence type="ECO:0000313" key="7">
    <source>
        <dbReference type="Proteomes" id="UP000431264"/>
    </source>
</evidence>
<organism evidence="6 7">
    <name type="scientific">Flavobacterium profundi</name>
    <dbReference type="NCBI Taxonomy" id="1774945"/>
    <lineage>
        <taxon>Bacteria</taxon>
        <taxon>Pseudomonadati</taxon>
        <taxon>Bacteroidota</taxon>
        <taxon>Flavobacteriia</taxon>
        <taxon>Flavobacteriales</taxon>
        <taxon>Flavobacteriaceae</taxon>
        <taxon>Flavobacterium</taxon>
    </lineage>
</organism>
<keyword evidence="1" id="KW-0805">Transcription regulation</keyword>
<dbReference type="AlphaFoldDB" id="A0A6I4ID21"/>
<feature type="domain" description="HTH crp-type" evidence="5">
    <location>
        <begin position="147"/>
        <end position="222"/>
    </location>
</feature>
<dbReference type="GO" id="GO:0003700">
    <property type="term" value="F:DNA-binding transcription factor activity"/>
    <property type="evidence" value="ECO:0007669"/>
    <property type="project" value="TreeGrafter"/>
</dbReference>
<dbReference type="SUPFAM" id="SSF46785">
    <property type="entry name" value="Winged helix' DNA-binding domain"/>
    <property type="match status" value="1"/>
</dbReference>
<dbReference type="Pfam" id="PF00027">
    <property type="entry name" value="cNMP_binding"/>
    <property type="match status" value="1"/>
</dbReference>
<dbReference type="InterPro" id="IPR018490">
    <property type="entry name" value="cNMP-bd_dom_sf"/>
</dbReference>
<accession>A0A6I4ID21</accession>
<sequence length="222" mass="25750">MSSIWYFEDVNLFNIMCPHKYKDAGHSHSSKNYKKNDIIYTEDDTADKIYLVSNGKIKIGYINEEGEEIISAILSKGEIFGEKAILGEEKRNEFALALENNTTICPIAADEMLELIRGNRELSLKIYKFIGFRLKRLERRLKLLLFKDTKTRLKEYLNELALDYGYKNTVSGDTVIKHPFTQREIASLIGTSRPTLNILINELQEEGYLQFDRKEIILKKNN</sequence>
<evidence type="ECO:0000259" key="5">
    <source>
        <dbReference type="PROSITE" id="PS51063"/>
    </source>
</evidence>
<evidence type="ECO:0000256" key="2">
    <source>
        <dbReference type="ARBA" id="ARBA00023125"/>
    </source>
</evidence>
<dbReference type="GO" id="GO:0003677">
    <property type="term" value="F:DNA binding"/>
    <property type="evidence" value="ECO:0007669"/>
    <property type="project" value="UniProtKB-KW"/>
</dbReference>
<keyword evidence="2" id="KW-0238">DNA-binding</keyword>
<dbReference type="EMBL" id="WQLW01000001">
    <property type="protein sequence ID" value="MVO07573.1"/>
    <property type="molecule type" value="Genomic_DNA"/>
</dbReference>
<dbReference type="InterPro" id="IPR050397">
    <property type="entry name" value="Env_Response_Regulators"/>
</dbReference>